<dbReference type="SMART" id="SM00922">
    <property type="entry name" value="MR_MLE"/>
    <property type="match status" value="1"/>
</dbReference>
<dbReference type="GO" id="GO:0016052">
    <property type="term" value="P:carbohydrate catabolic process"/>
    <property type="evidence" value="ECO:0007669"/>
    <property type="project" value="TreeGrafter"/>
</dbReference>
<dbReference type="NCBIfam" id="NF011968">
    <property type="entry name" value="PRK15440.1"/>
    <property type="match status" value="1"/>
</dbReference>
<keyword evidence="7" id="KW-1185">Reference proteome</keyword>
<comment type="cofactor">
    <cofactor evidence="1">
        <name>Mg(2+)</name>
        <dbReference type="ChEBI" id="CHEBI:18420"/>
    </cofactor>
</comment>
<dbReference type="FunFam" id="3.20.20.120:FF:000005">
    <property type="entry name" value="Putative L-rhamnonate dehydratase"/>
    <property type="match status" value="1"/>
</dbReference>
<dbReference type="SFLD" id="SFLDS00001">
    <property type="entry name" value="Enolase"/>
    <property type="match status" value="1"/>
</dbReference>
<keyword evidence="2" id="KW-0479">Metal-binding</keyword>
<dbReference type="OrthoDB" id="17395at2759"/>
<dbReference type="CDD" id="cd03327">
    <property type="entry name" value="MR_like_2"/>
    <property type="match status" value="1"/>
</dbReference>
<dbReference type="SUPFAM" id="SSF54826">
    <property type="entry name" value="Enolase N-terminal domain-like"/>
    <property type="match status" value="1"/>
</dbReference>
<dbReference type="Proteomes" id="UP000193467">
    <property type="component" value="Unassembled WGS sequence"/>
</dbReference>
<dbReference type="Gene3D" id="3.20.20.120">
    <property type="entry name" value="Enolase-like C-terminal domain"/>
    <property type="match status" value="1"/>
</dbReference>
<feature type="compositionally biased region" description="Basic and acidic residues" evidence="4">
    <location>
        <begin position="25"/>
        <end position="47"/>
    </location>
</feature>
<dbReference type="EMBL" id="MCGR01000013">
    <property type="protein sequence ID" value="ORY87521.1"/>
    <property type="molecule type" value="Genomic_DNA"/>
</dbReference>
<dbReference type="STRING" id="106004.A0A1Y2FU25"/>
<dbReference type="Pfam" id="PF02746">
    <property type="entry name" value="MR_MLE_N"/>
    <property type="match status" value="1"/>
</dbReference>
<name>A0A1Y2FU25_9BASI</name>
<dbReference type="PANTHER" id="PTHR13794:SF58">
    <property type="entry name" value="MITOCHONDRIAL ENOLASE SUPERFAMILY MEMBER 1"/>
    <property type="match status" value="1"/>
</dbReference>
<proteinExistence type="predicted"/>
<dbReference type="InterPro" id="IPR046945">
    <property type="entry name" value="RHMD-like"/>
</dbReference>
<dbReference type="InterPro" id="IPR029017">
    <property type="entry name" value="Enolase-like_N"/>
</dbReference>
<evidence type="ECO:0000313" key="7">
    <source>
        <dbReference type="Proteomes" id="UP000193467"/>
    </source>
</evidence>
<keyword evidence="3" id="KW-0460">Magnesium</keyword>
<evidence type="ECO:0000256" key="2">
    <source>
        <dbReference type="ARBA" id="ARBA00022723"/>
    </source>
</evidence>
<dbReference type="Gene3D" id="3.30.390.10">
    <property type="entry name" value="Enolase-like, N-terminal domain"/>
    <property type="match status" value="1"/>
</dbReference>
<dbReference type="SUPFAM" id="SSF51604">
    <property type="entry name" value="Enolase C-terminal domain-like"/>
    <property type="match status" value="1"/>
</dbReference>
<feature type="domain" description="Mandelate racemase/muconate lactonizing enzyme C-terminal" evidence="5">
    <location>
        <begin position="190"/>
        <end position="290"/>
    </location>
</feature>
<dbReference type="GO" id="GO:0000287">
    <property type="term" value="F:magnesium ion binding"/>
    <property type="evidence" value="ECO:0007669"/>
    <property type="project" value="TreeGrafter"/>
</dbReference>
<organism evidence="6 7">
    <name type="scientific">Leucosporidium creatinivorum</name>
    <dbReference type="NCBI Taxonomy" id="106004"/>
    <lineage>
        <taxon>Eukaryota</taxon>
        <taxon>Fungi</taxon>
        <taxon>Dikarya</taxon>
        <taxon>Basidiomycota</taxon>
        <taxon>Pucciniomycotina</taxon>
        <taxon>Microbotryomycetes</taxon>
        <taxon>Leucosporidiales</taxon>
        <taxon>Leucosporidium</taxon>
    </lineage>
</organism>
<feature type="region of interest" description="Disordered" evidence="4">
    <location>
        <begin position="17"/>
        <end position="64"/>
    </location>
</feature>
<evidence type="ECO:0000256" key="4">
    <source>
        <dbReference type="SAM" id="MobiDB-lite"/>
    </source>
</evidence>
<evidence type="ECO:0000259" key="5">
    <source>
        <dbReference type="SMART" id="SM00922"/>
    </source>
</evidence>
<dbReference type="InParanoid" id="A0A1Y2FU25"/>
<dbReference type="InterPro" id="IPR013342">
    <property type="entry name" value="Mandelate_racemase_C"/>
</dbReference>
<evidence type="ECO:0000256" key="1">
    <source>
        <dbReference type="ARBA" id="ARBA00001946"/>
    </source>
</evidence>
<dbReference type="InterPro" id="IPR029065">
    <property type="entry name" value="Enolase_C-like"/>
</dbReference>
<accession>A0A1Y2FU25</accession>
<evidence type="ECO:0000256" key="3">
    <source>
        <dbReference type="ARBA" id="ARBA00022842"/>
    </source>
</evidence>
<reference evidence="6 7" key="1">
    <citation type="submission" date="2016-07" db="EMBL/GenBank/DDBJ databases">
        <title>Pervasive Adenine N6-methylation of Active Genes in Fungi.</title>
        <authorList>
            <consortium name="DOE Joint Genome Institute"/>
            <person name="Mondo S.J."/>
            <person name="Dannebaum R.O."/>
            <person name="Kuo R.C."/>
            <person name="Labutti K."/>
            <person name="Haridas S."/>
            <person name="Kuo A."/>
            <person name="Salamov A."/>
            <person name="Ahrendt S.R."/>
            <person name="Lipzen A."/>
            <person name="Sullivan W."/>
            <person name="Andreopoulos W.B."/>
            <person name="Clum A."/>
            <person name="Lindquist E."/>
            <person name="Daum C."/>
            <person name="Ramamoorthy G.K."/>
            <person name="Gryganskyi A."/>
            <person name="Culley D."/>
            <person name="Magnuson J.K."/>
            <person name="James T.Y."/>
            <person name="O'Malley M.A."/>
            <person name="Stajich J.E."/>
            <person name="Spatafora J.W."/>
            <person name="Visel A."/>
            <person name="Grigoriev I.V."/>
        </authorList>
    </citation>
    <scope>NUCLEOTIDE SEQUENCE [LARGE SCALE GENOMIC DNA]</scope>
    <source>
        <strain evidence="6 7">62-1032</strain>
    </source>
</reference>
<dbReference type="PANTHER" id="PTHR13794">
    <property type="entry name" value="ENOLASE SUPERFAMILY, MANDELATE RACEMASE"/>
    <property type="match status" value="1"/>
</dbReference>
<gene>
    <name evidence="6" type="ORF">BCR35DRAFT_351408</name>
</gene>
<protein>
    <submittedName>
        <fullName evidence="6">Enolase C-terminal domain-like protein</fullName>
    </submittedName>
</protein>
<dbReference type="SFLD" id="SFLDG00179">
    <property type="entry name" value="mandelate_racemase"/>
    <property type="match status" value="1"/>
</dbReference>
<comment type="caution">
    <text evidence="6">The sequence shown here is derived from an EMBL/GenBank/DDBJ whole genome shotgun (WGS) entry which is preliminary data.</text>
</comment>
<dbReference type="GO" id="GO:0050032">
    <property type="term" value="F:L-rhamnonate dehydratase activity"/>
    <property type="evidence" value="ECO:0007669"/>
    <property type="project" value="InterPro"/>
</dbReference>
<dbReference type="InterPro" id="IPR013341">
    <property type="entry name" value="Mandelate_racemase_N_dom"/>
</dbReference>
<sequence length="451" mass="49672">MPSTSAFPTITKVETFIPAQGGDGGDYHRQKDGHWILDGGKPRDEGRAGNSTDSPRKCGISNPMSGYEQYRETRTSWGIGVLGSLVVKITASDGTEGISTGFGGPPACWLIEQHFARFVVGSDPRDTNRMWDQMFKASTFYGRKGLPIAAISVVDLAIWDLLGKIRGEPVYKMIGGRAKDGKIPFYLTGPEPTTARDLGFWGSKVALPYSPNDGFDSMRRNLDFLKAHRKQLGDGFPLMVDCYMSLNVQYAVEMATKAKEEGIDITWWEEVLHPDDFDGHKLLKERAPGIKWTTGEHEYSRYGFRQLIEGRSIDILQPDVMWMGGMTELLKISAQAAAYDIPVVPHGSGPYSYHFILSQPHSPFCEYIANSPDGLSIAPVFGNLFLNEPVPHGGSIDVSDEPGFGLILNPEAKLIPSSEFLAPNPENGLSMTDEEKALREKRLANGVNGKH</sequence>
<dbReference type="InterPro" id="IPR036849">
    <property type="entry name" value="Enolase-like_C_sf"/>
</dbReference>
<dbReference type="AlphaFoldDB" id="A0A1Y2FU25"/>
<evidence type="ECO:0000313" key="6">
    <source>
        <dbReference type="EMBL" id="ORY87521.1"/>
    </source>
</evidence>
<dbReference type="InterPro" id="IPR023444">
    <property type="entry name" value="L-Rhamnon_dehydrat"/>
</dbReference>
<dbReference type="Pfam" id="PF13378">
    <property type="entry name" value="MR_MLE_C"/>
    <property type="match status" value="1"/>
</dbReference>